<organism evidence="1">
    <name type="scientific">marine sediment metagenome</name>
    <dbReference type="NCBI Taxonomy" id="412755"/>
    <lineage>
        <taxon>unclassified sequences</taxon>
        <taxon>metagenomes</taxon>
        <taxon>ecological metagenomes</taxon>
    </lineage>
</organism>
<sequence length="58" mass="7139">MKKVLMMYDIKVKHEYFILLLGELLKEKVNIFLYKKYRFSFPIFLNVLRLKGSKIIHF</sequence>
<evidence type="ECO:0000313" key="1">
    <source>
        <dbReference type="EMBL" id="KKL59564.1"/>
    </source>
</evidence>
<name>A0A0F9DD31_9ZZZZ</name>
<comment type="caution">
    <text evidence="1">The sequence shown here is derived from an EMBL/GenBank/DDBJ whole genome shotgun (WGS) entry which is preliminary data.</text>
</comment>
<feature type="non-terminal residue" evidence="1">
    <location>
        <position position="58"/>
    </location>
</feature>
<protein>
    <submittedName>
        <fullName evidence="1">Uncharacterized protein</fullName>
    </submittedName>
</protein>
<reference evidence="1" key="1">
    <citation type="journal article" date="2015" name="Nature">
        <title>Complex archaea that bridge the gap between prokaryotes and eukaryotes.</title>
        <authorList>
            <person name="Spang A."/>
            <person name="Saw J.H."/>
            <person name="Jorgensen S.L."/>
            <person name="Zaremba-Niedzwiedzka K."/>
            <person name="Martijn J."/>
            <person name="Lind A.E."/>
            <person name="van Eijk R."/>
            <person name="Schleper C."/>
            <person name="Guy L."/>
            <person name="Ettema T.J."/>
        </authorList>
    </citation>
    <scope>NUCLEOTIDE SEQUENCE</scope>
</reference>
<dbReference type="AlphaFoldDB" id="A0A0F9DD31"/>
<proteinExistence type="predicted"/>
<gene>
    <name evidence="1" type="ORF">LCGC14_2214070</name>
</gene>
<dbReference type="EMBL" id="LAZR01029444">
    <property type="protein sequence ID" value="KKL59564.1"/>
    <property type="molecule type" value="Genomic_DNA"/>
</dbReference>
<accession>A0A0F9DD31</accession>